<evidence type="ECO:0000256" key="6">
    <source>
        <dbReference type="ARBA" id="ARBA00044805"/>
    </source>
</evidence>
<dbReference type="GeneID" id="18241898"/>
<dbReference type="EMBL" id="GL882879">
    <property type="protein sequence ID" value="EGF83378.1"/>
    <property type="molecule type" value="Genomic_DNA"/>
</dbReference>
<dbReference type="HOGENOM" id="CLU_046084_1_0_1"/>
<accession>F4NRU9</accession>
<protein>
    <recommendedName>
        <fullName evidence="5">Ataxin-10 homolog</fullName>
    </recommendedName>
    <alternativeName>
        <fullName evidence="6">Copper transport protein 86</fullName>
    </alternativeName>
</protein>
<dbReference type="Gene3D" id="1.25.10.10">
    <property type="entry name" value="Leucine-rich Repeat Variant"/>
    <property type="match status" value="1"/>
</dbReference>
<sequence length="491" mass="55297">MESLSKFVQLMLLHVELPVWFDKNNEQDSQSIDISISQLSSQLAFVNEQLIKIPQKRRFPRVIETQIWKLYEAQLVQVKQTLQQRSEWERTSSIYFKLIKKLFEWMRNTCADVPENQWIASEIQVHTIVNDILLDLIDWRNHAGEESERKDATQAIDMGMQALSNMCTSNTLVQSSIWQFFVRESQLLSLFLLFADPASVNKDFVDNITGSEAIASILNVFANESGTQTDNFELSYSCIKNLLISDLAPAIWTSLEQIENGGMSSVHVALLKALDGMVNGSAQLNVSLPNTSKLISRILVSTTKKLQTLLSTPEPQLDSSIQHICTFVVLVLQYLGVASQISTEAEISSWVDDGLAKSLITLLHGVSKLQPIFVDKSSSPSHDIKSNIFFMIRCDIMKVIANITYTSQQAQNEIRMCDGIPLVLSNCVIDDLNPYLREYALFAVRNLTKNNRENQMLIASLEARKVVPNEILTEMGVEAAIDPVTGKLTFK</sequence>
<evidence type="ECO:0000256" key="5">
    <source>
        <dbReference type="ARBA" id="ARBA00044801"/>
    </source>
</evidence>
<comment type="function">
    <text evidence="4">May play a role in the regulation of cytokinesis.</text>
</comment>
<dbReference type="GO" id="GO:0051301">
    <property type="term" value="P:cell division"/>
    <property type="evidence" value="ECO:0007669"/>
    <property type="project" value="UniProtKB-KW"/>
</dbReference>
<evidence type="ECO:0000259" key="7">
    <source>
        <dbReference type="Pfam" id="PF09759"/>
    </source>
</evidence>
<evidence type="ECO:0000256" key="4">
    <source>
        <dbReference type="ARBA" id="ARBA00044746"/>
    </source>
</evidence>
<dbReference type="GO" id="GO:0005829">
    <property type="term" value="C:cytosol"/>
    <property type="evidence" value="ECO:0000318"/>
    <property type="project" value="GO_Central"/>
</dbReference>
<dbReference type="InterPro" id="IPR011989">
    <property type="entry name" value="ARM-like"/>
</dbReference>
<comment type="similarity">
    <text evidence="1">Belongs to the ataxin-10 family.</text>
</comment>
<dbReference type="Proteomes" id="UP000007241">
    <property type="component" value="Unassembled WGS sequence"/>
</dbReference>
<dbReference type="PANTHER" id="PTHR13255:SF0">
    <property type="entry name" value="ATAXIN-10"/>
    <property type="match status" value="1"/>
</dbReference>
<dbReference type="STRING" id="684364.F4NRU9"/>
<dbReference type="RefSeq" id="XP_006676082.1">
    <property type="nucleotide sequence ID" value="XM_006676019.1"/>
</dbReference>
<reference evidence="8 9" key="1">
    <citation type="submission" date="2009-12" db="EMBL/GenBank/DDBJ databases">
        <title>The draft genome of Batrachochytrium dendrobatidis.</title>
        <authorList>
            <consortium name="US DOE Joint Genome Institute (JGI-PGF)"/>
            <person name="Kuo A."/>
            <person name="Salamov A."/>
            <person name="Schmutz J."/>
            <person name="Lucas S."/>
            <person name="Pitluck S."/>
            <person name="Rosenblum E."/>
            <person name="Stajich J."/>
            <person name="Eisen M."/>
            <person name="Grigoriev I.V."/>
        </authorList>
    </citation>
    <scope>NUCLEOTIDE SEQUENCE [LARGE SCALE GENOMIC DNA]</scope>
    <source>
        <strain evidence="9">JAM81 / FGSC 10211</strain>
    </source>
</reference>
<evidence type="ECO:0000313" key="8">
    <source>
        <dbReference type="EMBL" id="EGF83378.1"/>
    </source>
</evidence>
<keyword evidence="9" id="KW-1185">Reference proteome</keyword>
<dbReference type="PANTHER" id="PTHR13255">
    <property type="entry name" value="ATAXIN-10"/>
    <property type="match status" value="1"/>
</dbReference>
<dbReference type="Pfam" id="PF09759">
    <property type="entry name" value="Atx10homo_assoc"/>
    <property type="match status" value="1"/>
</dbReference>
<dbReference type="OrthoDB" id="379794at2759"/>
<dbReference type="SUPFAM" id="SSF48371">
    <property type="entry name" value="ARM repeat"/>
    <property type="match status" value="2"/>
</dbReference>
<dbReference type="InterPro" id="IPR016024">
    <property type="entry name" value="ARM-type_fold"/>
</dbReference>
<dbReference type="OMA" id="TGHEELM"/>
<organism evidence="8 9">
    <name type="scientific">Batrachochytrium dendrobatidis (strain JAM81 / FGSC 10211)</name>
    <name type="common">Frog chytrid fungus</name>
    <dbReference type="NCBI Taxonomy" id="684364"/>
    <lineage>
        <taxon>Eukaryota</taxon>
        <taxon>Fungi</taxon>
        <taxon>Fungi incertae sedis</taxon>
        <taxon>Chytridiomycota</taxon>
        <taxon>Chytridiomycota incertae sedis</taxon>
        <taxon>Chytridiomycetes</taxon>
        <taxon>Rhizophydiales</taxon>
        <taxon>Rhizophydiales incertae sedis</taxon>
        <taxon>Batrachochytrium</taxon>
    </lineage>
</organism>
<gene>
    <name evidence="8" type="ORF">BATDEDRAFT_84926</name>
</gene>
<keyword evidence="2" id="KW-0132">Cell division</keyword>
<evidence type="ECO:0000256" key="3">
    <source>
        <dbReference type="ARBA" id="ARBA00023306"/>
    </source>
</evidence>
<evidence type="ECO:0000256" key="1">
    <source>
        <dbReference type="ARBA" id="ARBA00008384"/>
    </source>
</evidence>
<dbReference type="InParanoid" id="F4NRU9"/>
<feature type="domain" description="Ataxin-10" evidence="7">
    <location>
        <begin position="393"/>
        <end position="490"/>
    </location>
</feature>
<proteinExistence type="inferred from homology"/>
<name>F4NRU9_BATDJ</name>
<evidence type="ECO:0000256" key="2">
    <source>
        <dbReference type="ARBA" id="ARBA00022618"/>
    </source>
</evidence>
<keyword evidence="3" id="KW-0131">Cell cycle</keyword>
<dbReference type="InterPro" id="IPR019156">
    <property type="entry name" value="Ataxin-10_domain"/>
</dbReference>
<evidence type="ECO:0000313" key="9">
    <source>
        <dbReference type="Proteomes" id="UP000007241"/>
    </source>
</evidence>
<dbReference type="InterPro" id="IPR051374">
    <property type="entry name" value="Ataxin-10/CTR86_families"/>
</dbReference>
<dbReference type="AlphaFoldDB" id="F4NRU9"/>